<dbReference type="EMBL" id="LWCA01000895">
    <property type="protein sequence ID" value="OAF66554.1"/>
    <property type="molecule type" value="Genomic_DNA"/>
</dbReference>
<gene>
    <name evidence="7" type="ORF">A3Q56_05702</name>
</gene>
<evidence type="ECO:0000313" key="8">
    <source>
        <dbReference type="Proteomes" id="UP000078046"/>
    </source>
</evidence>
<keyword evidence="1" id="KW-0575">Peroxidase</keyword>
<dbReference type="InterPro" id="IPR036249">
    <property type="entry name" value="Thioredoxin-like_sf"/>
</dbReference>
<dbReference type="PANTHER" id="PTHR43503">
    <property type="entry name" value="MCG48959-RELATED"/>
    <property type="match status" value="1"/>
</dbReference>
<evidence type="ECO:0000256" key="1">
    <source>
        <dbReference type="ARBA" id="ARBA00022559"/>
    </source>
</evidence>
<keyword evidence="2" id="KW-0049">Antioxidant</keyword>
<evidence type="ECO:0000256" key="3">
    <source>
        <dbReference type="ARBA" id="ARBA00023002"/>
    </source>
</evidence>
<organism evidence="7 8">
    <name type="scientific">Intoshia linei</name>
    <dbReference type="NCBI Taxonomy" id="1819745"/>
    <lineage>
        <taxon>Eukaryota</taxon>
        <taxon>Metazoa</taxon>
        <taxon>Spiralia</taxon>
        <taxon>Lophotrochozoa</taxon>
        <taxon>Mesozoa</taxon>
        <taxon>Orthonectida</taxon>
        <taxon>Rhopaluridae</taxon>
        <taxon>Intoshia</taxon>
    </lineage>
</organism>
<keyword evidence="4" id="KW-0676">Redox-active center</keyword>
<dbReference type="AlphaFoldDB" id="A0A177AZF5"/>
<dbReference type="GO" id="GO:0005829">
    <property type="term" value="C:cytosol"/>
    <property type="evidence" value="ECO:0007669"/>
    <property type="project" value="TreeGrafter"/>
</dbReference>
<evidence type="ECO:0000256" key="2">
    <source>
        <dbReference type="ARBA" id="ARBA00022862"/>
    </source>
</evidence>
<keyword evidence="3" id="KW-0560">Oxidoreductase</keyword>
<dbReference type="Gene3D" id="3.40.30.10">
    <property type="entry name" value="Glutaredoxin"/>
    <property type="match status" value="1"/>
</dbReference>
<comment type="similarity">
    <text evidence="5">Belongs to the peroxiredoxin family. Prx6 subfamily.</text>
</comment>
<dbReference type="Pfam" id="PF10417">
    <property type="entry name" value="1-cysPrx_C"/>
    <property type="match status" value="1"/>
</dbReference>
<reference evidence="7 8" key="1">
    <citation type="submission" date="2016-04" db="EMBL/GenBank/DDBJ databases">
        <title>The genome of Intoshia linei affirms orthonectids as highly simplified spiralians.</title>
        <authorList>
            <person name="Mikhailov K.V."/>
            <person name="Slusarev G.S."/>
            <person name="Nikitin M.A."/>
            <person name="Logacheva M.D."/>
            <person name="Penin A."/>
            <person name="Aleoshin V."/>
            <person name="Panchin Y.V."/>
        </authorList>
    </citation>
    <scope>NUCLEOTIDE SEQUENCE [LARGE SCALE GENOMIC DNA]</scope>
    <source>
        <strain evidence="7">Intl2013</strain>
        <tissue evidence="7">Whole animal</tissue>
    </source>
</reference>
<feature type="domain" description="Thioredoxin" evidence="6">
    <location>
        <begin position="65"/>
        <end position="228"/>
    </location>
</feature>
<dbReference type="PROSITE" id="PS51352">
    <property type="entry name" value="THIOREDOXIN_2"/>
    <property type="match status" value="1"/>
</dbReference>
<dbReference type="GO" id="GO:0045454">
    <property type="term" value="P:cell redox homeostasis"/>
    <property type="evidence" value="ECO:0007669"/>
    <property type="project" value="TreeGrafter"/>
</dbReference>
<keyword evidence="8" id="KW-1185">Reference proteome</keyword>
<dbReference type="Gene3D" id="3.30.1020.10">
    <property type="entry name" value="Antioxidant, Horf6, Chain A, domain2"/>
    <property type="match status" value="1"/>
</dbReference>
<evidence type="ECO:0000256" key="4">
    <source>
        <dbReference type="ARBA" id="ARBA00023284"/>
    </source>
</evidence>
<dbReference type="FunFam" id="3.30.1020.10:FF:000001">
    <property type="entry name" value="1-Cys peroxiredoxin"/>
    <property type="match status" value="1"/>
</dbReference>
<dbReference type="Pfam" id="PF00578">
    <property type="entry name" value="AhpC-TSA"/>
    <property type="match status" value="1"/>
</dbReference>
<accession>A0A177AZF5</accession>
<evidence type="ECO:0000256" key="5">
    <source>
        <dbReference type="ARBA" id="ARBA00025719"/>
    </source>
</evidence>
<name>A0A177AZF5_9BILA</name>
<dbReference type="FunFam" id="3.40.30.10:FF:000011">
    <property type="entry name" value="Peroxiredoxin PRX1"/>
    <property type="match status" value="1"/>
</dbReference>
<proteinExistence type="inferred from homology"/>
<evidence type="ECO:0000259" key="6">
    <source>
        <dbReference type="PROSITE" id="PS51352"/>
    </source>
</evidence>
<sequence>MDKLFDISHTNAELIYFHAEDMCFLRDQRNERNMTFGKLDNDHNRKYKRKMEREEAELQRNKAHMILGETIDNFELKTTNGTYKLYNHMKDSWCAIFSHPADFTPVCTTELARLDEIHDKFTKRNVKIVCTSTDSVETHNDWIKDIKCLSSNKSSSLSFDIVADTDRIMAIKLGMLDPVEKDKSGIPLTCRAVLIIGPDKKLKLSILYPATTGRNFDEILRVIDSVQLTANKKLTTPADWNNGDDCIIHPNVTDEDAKNMYPNYKLKKLPSNKKYIRYANID</sequence>
<evidence type="ECO:0000313" key="7">
    <source>
        <dbReference type="EMBL" id="OAF66554.1"/>
    </source>
</evidence>
<dbReference type="GO" id="GO:0051920">
    <property type="term" value="F:peroxiredoxin activity"/>
    <property type="evidence" value="ECO:0007669"/>
    <property type="project" value="InterPro"/>
</dbReference>
<dbReference type="InterPro" id="IPR019479">
    <property type="entry name" value="Peroxiredoxin_C"/>
</dbReference>
<dbReference type="OrthoDB" id="2996783at2759"/>
<protein>
    <recommendedName>
        <fullName evidence="6">Thioredoxin domain-containing protein</fullName>
    </recommendedName>
</protein>
<dbReference type="Proteomes" id="UP000078046">
    <property type="component" value="Unassembled WGS sequence"/>
</dbReference>
<dbReference type="InterPro" id="IPR000866">
    <property type="entry name" value="AhpC/TSA"/>
</dbReference>
<dbReference type="SUPFAM" id="SSF52833">
    <property type="entry name" value="Thioredoxin-like"/>
    <property type="match status" value="1"/>
</dbReference>
<dbReference type="PANTHER" id="PTHR43503:SF4">
    <property type="entry name" value="PEROXIREDOXIN-6"/>
    <property type="match status" value="1"/>
</dbReference>
<dbReference type="GO" id="GO:0005739">
    <property type="term" value="C:mitochondrion"/>
    <property type="evidence" value="ECO:0007669"/>
    <property type="project" value="TreeGrafter"/>
</dbReference>
<comment type="caution">
    <text evidence="7">The sequence shown here is derived from an EMBL/GenBank/DDBJ whole genome shotgun (WGS) entry which is preliminary data.</text>
</comment>
<dbReference type="InterPro" id="IPR013766">
    <property type="entry name" value="Thioredoxin_domain"/>
</dbReference>